<dbReference type="EMBL" id="JH687407">
    <property type="protein sequence ID" value="EIM79242.1"/>
    <property type="molecule type" value="Genomic_DNA"/>
</dbReference>
<dbReference type="GeneID" id="18797793"/>
<gene>
    <name evidence="4" type="ORF">STEHIDRAFT_126591</name>
</gene>
<name>R7RY10_STEHR</name>
<accession>R7RY10</accession>
<dbReference type="AlphaFoldDB" id="R7RY10"/>
<dbReference type="InterPro" id="IPR029063">
    <property type="entry name" value="SAM-dependent_MTases_sf"/>
</dbReference>
<dbReference type="Pfam" id="PF05971">
    <property type="entry name" value="Methyltransf_10"/>
    <property type="match status" value="1"/>
</dbReference>
<evidence type="ECO:0000256" key="3">
    <source>
        <dbReference type="SAM" id="MobiDB-lite"/>
    </source>
</evidence>
<evidence type="ECO:0000256" key="1">
    <source>
        <dbReference type="ARBA" id="ARBA00022603"/>
    </source>
</evidence>
<dbReference type="PANTHER" id="PTHR13393">
    <property type="entry name" value="SAM-DEPENDENT METHYLTRANSFERASE"/>
    <property type="match status" value="1"/>
</dbReference>
<dbReference type="SUPFAM" id="SSF53335">
    <property type="entry name" value="S-adenosyl-L-methionine-dependent methyltransferases"/>
    <property type="match status" value="1"/>
</dbReference>
<dbReference type="Gene3D" id="3.40.50.150">
    <property type="entry name" value="Vaccinia Virus protein VP39"/>
    <property type="match status" value="1"/>
</dbReference>
<dbReference type="OMA" id="DVEMITH"/>
<keyword evidence="1" id="KW-0489">Methyltransferase</keyword>
<proteinExistence type="predicted"/>
<feature type="compositionally biased region" description="Low complexity" evidence="3">
    <location>
        <begin position="455"/>
        <end position="466"/>
    </location>
</feature>
<feature type="region of interest" description="Disordered" evidence="3">
    <location>
        <begin position="455"/>
        <end position="487"/>
    </location>
</feature>
<keyword evidence="2" id="KW-0808">Transferase</keyword>
<dbReference type="eggNOG" id="KOG2912">
    <property type="taxonomic scope" value="Eukaryota"/>
</dbReference>
<feature type="region of interest" description="Disordered" evidence="3">
    <location>
        <begin position="324"/>
        <end position="365"/>
    </location>
</feature>
<evidence type="ECO:0000313" key="4">
    <source>
        <dbReference type="EMBL" id="EIM79242.1"/>
    </source>
</evidence>
<evidence type="ECO:0000313" key="5">
    <source>
        <dbReference type="Proteomes" id="UP000053927"/>
    </source>
</evidence>
<evidence type="ECO:0008006" key="6">
    <source>
        <dbReference type="Google" id="ProtNLM"/>
    </source>
</evidence>
<dbReference type="OrthoDB" id="514248at2759"/>
<dbReference type="RefSeq" id="XP_007311689.1">
    <property type="nucleotide sequence ID" value="XM_007311627.1"/>
</dbReference>
<dbReference type="GO" id="GO:0008168">
    <property type="term" value="F:methyltransferase activity"/>
    <property type="evidence" value="ECO:0007669"/>
    <property type="project" value="UniProtKB-KW"/>
</dbReference>
<sequence length="529" mass="57509">MQRRRLTEALLYRDFNLVVTIPQDRLCPTVPNRLNYILWLEDLLTSTAPPQITSSGNGPISSRQMSCRGIDIGLGASAIYPLLACRISSNWTMVGTDIDAMSLQSAERNIAKSNLTSRISIIKSQTTAGATIFPSQLSDFRESCFDFTMCNPPFYSSKVDVSRSAQGKSTGPNAVCTGADVEMITHGGEAAFVRRMVQESFLLRDRCRWYTSMLGKLSSLAEIVEALRENKIDNYAITEFVQGQTRRWAIAWSFGELRAPDTISRISNPTVQNLMPSRTTLYQSLYPPTPSSESVIAFSSTNLRDTLQGVIRSVPELDFKAGSFVSSSDSHPPTNPVPSTSPPETVYSSIPSSSELIPPPNIATLSSASTSSDGYFLISAPRNTWSRAARRAGANSRKRKRDTAEDTQDDISSREGGGTTNGGIRPSGSSNPPLESPILGCRVFLVDNTAAYRSTASSSKSTTSISQEGTASKPNVEGPAERVTETEQSVKVGFEWVKGRDRAVFEGFVNHVGRKMRDAVAGRDCKTGG</sequence>
<keyword evidence="5" id="KW-1185">Reference proteome</keyword>
<evidence type="ECO:0000256" key="2">
    <source>
        <dbReference type="ARBA" id="ARBA00022679"/>
    </source>
</evidence>
<feature type="region of interest" description="Disordered" evidence="3">
    <location>
        <begin position="388"/>
        <end position="436"/>
    </location>
</feature>
<dbReference type="GO" id="GO:0005634">
    <property type="term" value="C:nucleus"/>
    <property type="evidence" value="ECO:0007669"/>
    <property type="project" value="TreeGrafter"/>
</dbReference>
<dbReference type="PANTHER" id="PTHR13393:SF0">
    <property type="entry name" value="RNA N6-ADENOSINE-METHYLTRANSFERASE METTL16"/>
    <property type="match status" value="1"/>
</dbReference>
<dbReference type="Proteomes" id="UP000053927">
    <property type="component" value="Unassembled WGS sequence"/>
</dbReference>
<dbReference type="KEGG" id="shs:STEHIDRAFT_126591"/>
<feature type="compositionally biased region" description="Low complexity" evidence="3">
    <location>
        <begin position="342"/>
        <end position="356"/>
    </location>
</feature>
<protein>
    <recommendedName>
        <fullName evidence="6">S-adenosyl-L-methionine dependent methyltransferase</fullName>
    </recommendedName>
</protein>
<dbReference type="InterPro" id="IPR010286">
    <property type="entry name" value="METTL16/RlmF"/>
</dbReference>
<dbReference type="GO" id="GO:0070475">
    <property type="term" value="P:rRNA base methylation"/>
    <property type="evidence" value="ECO:0007669"/>
    <property type="project" value="TreeGrafter"/>
</dbReference>
<reference evidence="5" key="1">
    <citation type="journal article" date="2012" name="Science">
        <title>The Paleozoic origin of enzymatic lignin decomposition reconstructed from 31 fungal genomes.</title>
        <authorList>
            <person name="Floudas D."/>
            <person name="Binder M."/>
            <person name="Riley R."/>
            <person name="Barry K."/>
            <person name="Blanchette R.A."/>
            <person name="Henrissat B."/>
            <person name="Martinez A.T."/>
            <person name="Otillar R."/>
            <person name="Spatafora J.W."/>
            <person name="Yadav J.S."/>
            <person name="Aerts A."/>
            <person name="Benoit I."/>
            <person name="Boyd A."/>
            <person name="Carlson A."/>
            <person name="Copeland A."/>
            <person name="Coutinho P.M."/>
            <person name="de Vries R.P."/>
            <person name="Ferreira P."/>
            <person name="Findley K."/>
            <person name="Foster B."/>
            <person name="Gaskell J."/>
            <person name="Glotzer D."/>
            <person name="Gorecki P."/>
            <person name="Heitman J."/>
            <person name="Hesse C."/>
            <person name="Hori C."/>
            <person name="Igarashi K."/>
            <person name="Jurgens J.A."/>
            <person name="Kallen N."/>
            <person name="Kersten P."/>
            <person name="Kohler A."/>
            <person name="Kuees U."/>
            <person name="Kumar T.K.A."/>
            <person name="Kuo A."/>
            <person name="LaButti K."/>
            <person name="Larrondo L.F."/>
            <person name="Lindquist E."/>
            <person name="Ling A."/>
            <person name="Lombard V."/>
            <person name="Lucas S."/>
            <person name="Lundell T."/>
            <person name="Martin R."/>
            <person name="McLaughlin D.J."/>
            <person name="Morgenstern I."/>
            <person name="Morin E."/>
            <person name="Murat C."/>
            <person name="Nagy L.G."/>
            <person name="Nolan M."/>
            <person name="Ohm R.A."/>
            <person name="Patyshakuliyeva A."/>
            <person name="Rokas A."/>
            <person name="Ruiz-Duenas F.J."/>
            <person name="Sabat G."/>
            <person name="Salamov A."/>
            <person name="Samejima M."/>
            <person name="Schmutz J."/>
            <person name="Slot J.C."/>
            <person name="St John F."/>
            <person name="Stenlid J."/>
            <person name="Sun H."/>
            <person name="Sun S."/>
            <person name="Syed K."/>
            <person name="Tsang A."/>
            <person name="Wiebenga A."/>
            <person name="Young D."/>
            <person name="Pisabarro A."/>
            <person name="Eastwood D.C."/>
            <person name="Martin F."/>
            <person name="Cullen D."/>
            <person name="Grigoriev I.V."/>
            <person name="Hibbett D.S."/>
        </authorList>
    </citation>
    <scope>NUCLEOTIDE SEQUENCE [LARGE SCALE GENOMIC DNA]</scope>
    <source>
        <strain evidence="5">FP-91666</strain>
    </source>
</reference>
<organism evidence="4 5">
    <name type="scientific">Stereum hirsutum (strain FP-91666)</name>
    <name type="common">White-rot fungus</name>
    <dbReference type="NCBI Taxonomy" id="721885"/>
    <lineage>
        <taxon>Eukaryota</taxon>
        <taxon>Fungi</taxon>
        <taxon>Dikarya</taxon>
        <taxon>Basidiomycota</taxon>
        <taxon>Agaricomycotina</taxon>
        <taxon>Agaricomycetes</taxon>
        <taxon>Russulales</taxon>
        <taxon>Stereaceae</taxon>
        <taxon>Stereum</taxon>
    </lineage>
</organism>